<dbReference type="RefSeq" id="WP_205725675.1">
    <property type="nucleotide sequence ID" value="NZ_JAFHKR010000039.1"/>
</dbReference>
<evidence type="ECO:0000256" key="6">
    <source>
        <dbReference type="SAM" id="Phobius"/>
    </source>
</evidence>
<dbReference type="SUPFAM" id="SSF161098">
    <property type="entry name" value="MetI-like"/>
    <property type="match status" value="1"/>
</dbReference>
<keyword evidence="2" id="KW-0813">Transport</keyword>
<dbReference type="Gene3D" id="1.10.3720.10">
    <property type="entry name" value="MetI-like"/>
    <property type="match status" value="1"/>
</dbReference>
<keyword evidence="5 6" id="KW-0472">Membrane</keyword>
<evidence type="ECO:0000313" key="9">
    <source>
        <dbReference type="Proteomes" id="UP001296923"/>
    </source>
</evidence>
<protein>
    <submittedName>
        <fullName evidence="8">Peptide ABC transporter permease</fullName>
    </submittedName>
</protein>
<dbReference type="InterPro" id="IPR000515">
    <property type="entry name" value="MetI-like"/>
</dbReference>
<proteinExistence type="predicted"/>
<keyword evidence="4 6" id="KW-1133">Transmembrane helix</keyword>
<reference evidence="8 9" key="1">
    <citation type="submission" date="2021-01" db="EMBL/GenBank/DDBJ databases">
        <title>Genome Sequencing of Type Strains.</title>
        <authorList>
            <person name="Lemaire J.F."/>
            <person name="Inderbitzin P."/>
            <person name="Collins S.B."/>
            <person name="Wespe N."/>
            <person name="Knight-Connoni V."/>
        </authorList>
    </citation>
    <scope>NUCLEOTIDE SEQUENCE [LARGE SCALE GENOMIC DNA]</scope>
    <source>
        <strain evidence="8 9">DSM 23009</strain>
    </source>
</reference>
<evidence type="ECO:0000256" key="1">
    <source>
        <dbReference type="ARBA" id="ARBA00004141"/>
    </source>
</evidence>
<evidence type="ECO:0000256" key="4">
    <source>
        <dbReference type="ARBA" id="ARBA00022989"/>
    </source>
</evidence>
<sequence>MWYYFIRQKRAVTALLFLVTLVVLSIGNSVIHDGEIRRVSLLFDENGTVSAAPFAPSAKFLLGTDRKGYDLLHLIIEGAKWTIGAGLLITFMRILIGLLLGIILAKFKKTLFQSFESFFDSFSVIPMTMISYFVLQHALTFGNGTTPEPFFLRVGFQLMILIIFAVPTITYYLGNEMKLLLNEEFVRSAKILGGRYPHLLRKHIAPHLNPILIILFLQQFIQVLVILIHLGVLQVFFGGTIVFYGGEVDSVTHEWTGLLGMYYASFMSHPWIPLVPILFFTLTIIASTFILTGLEKAYLLSKQKSFKQEIKPLKEIPSGPSFSFVKENKPKKLTPL</sequence>
<comment type="caution">
    <text evidence="8">The sequence shown here is derived from an EMBL/GenBank/DDBJ whole genome shotgun (WGS) entry which is preliminary data.</text>
</comment>
<dbReference type="EMBL" id="JAFHKR010000039">
    <property type="protein sequence ID" value="MBN3554660.1"/>
    <property type="molecule type" value="Genomic_DNA"/>
</dbReference>
<keyword evidence="3 6" id="KW-0812">Transmembrane</keyword>
<evidence type="ECO:0000259" key="7">
    <source>
        <dbReference type="PROSITE" id="PS50928"/>
    </source>
</evidence>
<dbReference type="PANTHER" id="PTHR43839:SF3">
    <property type="entry name" value="OLIGOPEPTIDE ABC TRANSPORTER, PERMEASE PROTEIN"/>
    <property type="match status" value="1"/>
</dbReference>
<feature type="transmembrane region" description="Helical" evidence="6">
    <location>
        <begin position="155"/>
        <end position="174"/>
    </location>
</feature>
<organism evidence="8 9">
    <name type="scientific">Fictibacillus nanhaiensis</name>
    <dbReference type="NCBI Taxonomy" id="742169"/>
    <lineage>
        <taxon>Bacteria</taxon>
        <taxon>Bacillati</taxon>
        <taxon>Bacillota</taxon>
        <taxon>Bacilli</taxon>
        <taxon>Bacillales</taxon>
        <taxon>Fictibacillaceae</taxon>
        <taxon>Fictibacillus</taxon>
    </lineage>
</organism>
<accession>A0ABS2ZTP1</accession>
<evidence type="ECO:0000256" key="5">
    <source>
        <dbReference type="ARBA" id="ARBA00023136"/>
    </source>
</evidence>
<feature type="transmembrane region" description="Helical" evidence="6">
    <location>
        <begin position="271"/>
        <end position="294"/>
    </location>
</feature>
<dbReference type="PANTHER" id="PTHR43839">
    <property type="entry name" value="OPPC IN A BINDING PROTEIN-DEPENDENT TRANSPORT SYSTEM"/>
    <property type="match status" value="1"/>
</dbReference>
<dbReference type="InterPro" id="IPR035906">
    <property type="entry name" value="MetI-like_sf"/>
</dbReference>
<evidence type="ECO:0000256" key="2">
    <source>
        <dbReference type="ARBA" id="ARBA00022448"/>
    </source>
</evidence>
<dbReference type="Proteomes" id="UP001296923">
    <property type="component" value="Unassembled WGS sequence"/>
</dbReference>
<name>A0ABS2ZTP1_9BACL</name>
<feature type="domain" description="ABC transmembrane type-1" evidence="7">
    <location>
        <begin position="79"/>
        <end position="291"/>
    </location>
</feature>
<evidence type="ECO:0000313" key="8">
    <source>
        <dbReference type="EMBL" id="MBN3554660.1"/>
    </source>
</evidence>
<dbReference type="PROSITE" id="PS50928">
    <property type="entry name" value="ABC_TM1"/>
    <property type="match status" value="1"/>
</dbReference>
<feature type="transmembrane region" description="Helical" evidence="6">
    <location>
        <begin position="117"/>
        <end position="135"/>
    </location>
</feature>
<comment type="subcellular location">
    <subcellularLocation>
        <location evidence="1">Membrane</location>
        <topology evidence="1">Multi-pass membrane protein</topology>
    </subcellularLocation>
</comment>
<gene>
    <name evidence="8" type="ORF">JYA63_10310</name>
</gene>
<feature type="transmembrane region" description="Helical" evidence="6">
    <location>
        <begin position="211"/>
        <end position="237"/>
    </location>
</feature>
<feature type="transmembrane region" description="Helical" evidence="6">
    <location>
        <begin position="81"/>
        <end position="105"/>
    </location>
</feature>
<evidence type="ECO:0000256" key="3">
    <source>
        <dbReference type="ARBA" id="ARBA00022692"/>
    </source>
</evidence>
<keyword evidence="9" id="KW-1185">Reference proteome</keyword>